<dbReference type="Proteomes" id="UP000192610">
    <property type="component" value="Unassembled WGS sequence"/>
</dbReference>
<proteinExistence type="predicted"/>
<dbReference type="STRING" id="354355.SAMN05660816_03935"/>
<dbReference type="InterPro" id="IPR011004">
    <property type="entry name" value="Trimer_LpxA-like_sf"/>
</dbReference>
<dbReference type="PANTHER" id="PTHR43584">
    <property type="entry name" value="NUCLEOTIDYL TRANSFERASE"/>
    <property type="match status" value="1"/>
</dbReference>
<dbReference type="EMBL" id="LVXG01000067">
    <property type="protein sequence ID" value="OQP41018.1"/>
    <property type="molecule type" value="Genomic_DNA"/>
</dbReference>
<evidence type="ECO:0000256" key="2">
    <source>
        <dbReference type="ARBA" id="ARBA00023315"/>
    </source>
</evidence>
<evidence type="ECO:0000313" key="3">
    <source>
        <dbReference type="EMBL" id="OQP41018.1"/>
    </source>
</evidence>
<name>A0A1V9E4I1_9BACT</name>
<evidence type="ECO:0000256" key="1">
    <source>
        <dbReference type="ARBA" id="ARBA00022679"/>
    </source>
</evidence>
<evidence type="ECO:0000313" key="4">
    <source>
        <dbReference type="Proteomes" id="UP000192610"/>
    </source>
</evidence>
<dbReference type="SUPFAM" id="SSF51161">
    <property type="entry name" value="Trimeric LpxA-like enzymes"/>
    <property type="match status" value="1"/>
</dbReference>
<sequence>MNKRVFLSDKEVADHLYPFTQTRAVADIRIGILTIREKWERLLNQPVYILKKDEQPPADAIVFAANIIPTKAFIESMFEGNGDPEPTREPDYSLVKIIQYPWHIFQFNDWALREDFTLLTNNRVSAPIPETVQTVSPDNIFIETGAILSHCLLNASTGPIYIGKNAEILEGSLIRGPFSLGEGALVKMGAKIYGATTIGPYCLAGGEIKNSILFAYSNKAHDGYLGDSVLGEWCNLGAGTSNSNIKNTASEVNVWHYHSREYLKAGLKCGLLMGDYSRAAINTSFNTGTVVGVCANVFGEGMPPKFIPNFTWGNKGLSLYEFEKALSDIRNWKKLKNQELTEVEITQLKHIFGQS</sequence>
<dbReference type="InterPro" id="IPR023917">
    <property type="entry name" value="Bifunctiontional_GlmU_bac-type"/>
</dbReference>
<gene>
    <name evidence="3" type="ORF">A4H97_15575</name>
</gene>
<dbReference type="GO" id="GO:0016779">
    <property type="term" value="F:nucleotidyltransferase activity"/>
    <property type="evidence" value="ECO:0007669"/>
    <property type="project" value="UniProtKB-ARBA"/>
</dbReference>
<dbReference type="OrthoDB" id="9784832at2"/>
<protein>
    <submittedName>
        <fullName evidence="3">Glucose-1-phosphate thymidylyltransferase</fullName>
    </submittedName>
</protein>
<comment type="caution">
    <text evidence="3">The sequence shown here is derived from an EMBL/GenBank/DDBJ whole genome shotgun (WGS) entry which is preliminary data.</text>
</comment>
<keyword evidence="2" id="KW-0012">Acyltransferase</keyword>
<reference evidence="4" key="1">
    <citation type="submission" date="2016-04" db="EMBL/GenBank/DDBJ databases">
        <authorList>
            <person name="Chen L."/>
            <person name="Zhuang W."/>
            <person name="Wang G."/>
        </authorList>
    </citation>
    <scope>NUCLEOTIDE SEQUENCE [LARGE SCALE GENOMIC DNA]</scope>
    <source>
        <strain evidence="4">17621</strain>
    </source>
</reference>
<dbReference type="RefSeq" id="WP_081204000.1">
    <property type="nucleotide sequence ID" value="NZ_FOCZ01000007.1"/>
</dbReference>
<dbReference type="NCBIfam" id="TIGR03991">
    <property type="entry name" value="alt_bact_glmU"/>
    <property type="match status" value="1"/>
</dbReference>
<keyword evidence="4" id="KW-1185">Reference proteome</keyword>
<organism evidence="3 4">
    <name type="scientific">Niastella yeongjuensis</name>
    <dbReference type="NCBI Taxonomy" id="354355"/>
    <lineage>
        <taxon>Bacteria</taxon>
        <taxon>Pseudomonadati</taxon>
        <taxon>Bacteroidota</taxon>
        <taxon>Chitinophagia</taxon>
        <taxon>Chitinophagales</taxon>
        <taxon>Chitinophagaceae</taxon>
        <taxon>Niastella</taxon>
    </lineage>
</organism>
<keyword evidence="1 3" id="KW-0808">Transferase</keyword>
<dbReference type="Pfam" id="PF13562">
    <property type="entry name" value="NTP_transf_4"/>
    <property type="match status" value="1"/>
</dbReference>
<dbReference type="GO" id="GO:0016746">
    <property type="term" value="F:acyltransferase activity"/>
    <property type="evidence" value="ECO:0007669"/>
    <property type="project" value="UniProtKB-KW"/>
</dbReference>
<dbReference type="AlphaFoldDB" id="A0A1V9E4I1"/>
<dbReference type="Gene3D" id="2.160.10.10">
    <property type="entry name" value="Hexapeptide repeat proteins"/>
    <property type="match status" value="1"/>
</dbReference>
<dbReference type="InterPro" id="IPR050065">
    <property type="entry name" value="GlmU-like"/>
</dbReference>
<accession>A0A1V9E4I1</accession>